<feature type="region of interest" description="Disordered" evidence="1">
    <location>
        <begin position="79"/>
        <end position="103"/>
    </location>
</feature>
<organism evidence="2">
    <name type="scientific">Lotharella oceanica</name>
    <dbReference type="NCBI Taxonomy" id="641309"/>
    <lineage>
        <taxon>Eukaryota</taxon>
        <taxon>Sar</taxon>
        <taxon>Rhizaria</taxon>
        <taxon>Cercozoa</taxon>
        <taxon>Chlorarachniophyceae</taxon>
        <taxon>Lotharella</taxon>
    </lineage>
</organism>
<dbReference type="AlphaFoldDB" id="A0A7S2TJI1"/>
<accession>A0A7S2TJI1</accession>
<name>A0A7S2TJI1_9EUKA</name>
<protein>
    <submittedName>
        <fullName evidence="2">Uncharacterized protein</fullName>
    </submittedName>
</protein>
<feature type="compositionally biased region" description="Polar residues" evidence="1">
    <location>
        <begin position="80"/>
        <end position="103"/>
    </location>
</feature>
<proteinExistence type="predicted"/>
<sequence>MFNLSRLRTVRVIVGYRDWEEFVRLSPINGEFDAGKSASSSTLISSPTQKIAEPTATTYVSCKMSHSHATKMFKLALQRNKPSATNNRRSMTNMHDTTAGRTF</sequence>
<dbReference type="EMBL" id="HBHP01007457">
    <property type="protein sequence ID" value="CAD9753300.1"/>
    <property type="molecule type" value="Transcribed_RNA"/>
</dbReference>
<evidence type="ECO:0000256" key="1">
    <source>
        <dbReference type="SAM" id="MobiDB-lite"/>
    </source>
</evidence>
<evidence type="ECO:0000313" key="2">
    <source>
        <dbReference type="EMBL" id="CAD9753300.1"/>
    </source>
</evidence>
<gene>
    <name evidence="2" type="ORF">LSP00402_LOCUS4630</name>
</gene>
<reference evidence="2" key="1">
    <citation type="submission" date="2021-01" db="EMBL/GenBank/DDBJ databases">
        <authorList>
            <person name="Corre E."/>
            <person name="Pelletier E."/>
            <person name="Niang G."/>
            <person name="Scheremetjew M."/>
            <person name="Finn R."/>
            <person name="Kale V."/>
            <person name="Holt S."/>
            <person name="Cochrane G."/>
            <person name="Meng A."/>
            <person name="Brown T."/>
            <person name="Cohen L."/>
        </authorList>
    </citation>
    <scope>NUCLEOTIDE SEQUENCE</scope>
    <source>
        <strain evidence="2">CCMP622</strain>
    </source>
</reference>